<proteinExistence type="predicted"/>
<dbReference type="Gene3D" id="3.30.70.1280">
    <property type="entry name" value="SP0830-like domains"/>
    <property type="match status" value="1"/>
</dbReference>
<dbReference type="Pfam" id="PF08002">
    <property type="entry name" value="DUF1697"/>
    <property type="match status" value="1"/>
</dbReference>
<name>A0ABU7RSF0_9ACTN</name>
<evidence type="ECO:0000313" key="1">
    <source>
        <dbReference type="EMBL" id="MEE6259402.1"/>
    </source>
</evidence>
<dbReference type="PIRSF" id="PIRSF008502">
    <property type="entry name" value="UCP008502"/>
    <property type="match status" value="1"/>
</dbReference>
<dbReference type="RefSeq" id="WP_331214524.1">
    <property type="nucleotide sequence ID" value="NZ_JAZGQK010000010.1"/>
</dbReference>
<dbReference type="Proteomes" id="UP001332243">
    <property type="component" value="Unassembled WGS sequence"/>
</dbReference>
<sequence>MTRYVALLRGINVGAGTQLAMAELERVVTGLGVADVRTYLRSGNVVFAADEDPERLAGRIRRALGDELSRDVPVLVRSGAELATLVDGNPYLGVQSDEVKLLVGFLAEPPDPARIAALAVPEGETAEFTFAGRDIYLHYPDGFGRTRFSNAFLERRLAVPVTIRNWRTVRALADLTVD</sequence>
<protein>
    <submittedName>
        <fullName evidence="1">DUF1697 domain-containing protein</fullName>
    </submittedName>
</protein>
<keyword evidence="2" id="KW-1185">Reference proteome</keyword>
<gene>
    <name evidence="1" type="ORF">V1633_12975</name>
</gene>
<dbReference type="PANTHER" id="PTHR36439">
    <property type="entry name" value="BLL4334 PROTEIN"/>
    <property type="match status" value="1"/>
</dbReference>
<organism evidence="1 2">
    <name type="scientific">Plantactinospora sonchi</name>
    <dbReference type="NCBI Taxonomy" id="1544735"/>
    <lineage>
        <taxon>Bacteria</taxon>
        <taxon>Bacillati</taxon>
        <taxon>Actinomycetota</taxon>
        <taxon>Actinomycetes</taxon>
        <taxon>Micromonosporales</taxon>
        <taxon>Micromonosporaceae</taxon>
        <taxon>Plantactinospora</taxon>
    </lineage>
</organism>
<reference evidence="1 2" key="1">
    <citation type="submission" date="2024-01" db="EMBL/GenBank/DDBJ databases">
        <title>Genome insights into Plantactinospora sonchi sp. nov.</title>
        <authorList>
            <person name="Wang L."/>
        </authorList>
    </citation>
    <scope>NUCLEOTIDE SEQUENCE [LARGE SCALE GENOMIC DNA]</scope>
    <source>
        <strain evidence="1 2">NEAU-QY2</strain>
    </source>
</reference>
<comment type="caution">
    <text evidence="1">The sequence shown here is derived from an EMBL/GenBank/DDBJ whole genome shotgun (WGS) entry which is preliminary data.</text>
</comment>
<evidence type="ECO:0000313" key="2">
    <source>
        <dbReference type="Proteomes" id="UP001332243"/>
    </source>
</evidence>
<dbReference type="PANTHER" id="PTHR36439:SF1">
    <property type="entry name" value="DUF1697 DOMAIN-CONTAINING PROTEIN"/>
    <property type="match status" value="1"/>
</dbReference>
<dbReference type="InterPro" id="IPR012545">
    <property type="entry name" value="DUF1697"/>
</dbReference>
<accession>A0ABU7RSF0</accession>
<dbReference type="EMBL" id="JAZGQK010000010">
    <property type="protein sequence ID" value="MEE6259402.1"/>
    <property type="molecule type" value="Genomic_DNA"/>
</dbReference>
<dbReference type="SUPFAM" id="SSF160379">
    <property type="entry name" value="SP0830-like"/>
    <property type="match status" value="1"/>
</dbReference>